<accession>C5XIQ0</accession>
<keyword evidence="3" id="KW-0210">Decarboxylase</keyword>
<dbReference type="NCBIfam" id="NF002748">
    <property type="entry name" value="PRK02769.1"/>
    <property type="match status" value="1"/>
</dbReference>
<reference evidence="8 9" key="1">
    <citation type="journal article" date="2009" name="Nature">
        <title>The Sorghum bicolor genome and the diversification of grasses.</title>
        <authorList>
            <person name="Paterson A.H."/>
            <person name="Bowers J.E."/>
            <person name="Bruggmann R."/>
            <person name="Dubchak I."/>
            <person name="Grimwood J."/>
            <person name="Gundlach H."/>
            <person name="Haberer G."/>
            <person name="Hellsten U."/>
            <person name="Mitros T."/>
            <person name="Poliakov A."/>
            <person name="Schmutz J."/>
            <person name="Spannagl M."/>
            <person name="Tang H."/>
            <person name="Wang X."/>
            <person name="Wicker T."/>
            <person name="Bharti A.K."/>
            <person name="Chapman J."/>
            <person name="Feltus F.A."/>
            <person name="Gowik U."/>
            <person name="Grigoriev I.V."/>
            <person name="Lyons E."/>
            <person name="Maher C.A."/>
            <person name="Martis M."/>
            <person name="Narechania A."/>
            <person name="Otillar R.P."/>
            <person name="Penning B.W."/>
            <person name="Salamov A.A."/>
            <person name="Wang Y."/>
            <person name="Zhang L."/>
            <person name="Carpita N.C."/>
            <person name="Freeling M."/>
            <person name="Gingle A.R."/>
            <person name="Hash C.T."/>
            <person name="Keller B."/>
            <person name="Klein P."/>
            <person name="Kresovich S."/>
            <person name="McCann M.C."/>
            <person name="Ming R."/>
            <person name="Peterson D.G."/>
            <person name="Mehboob-ur-Rahman"/>
            <person name="Ware D."/>
            <person name="Westhoff P."/>
            <person name="Mayer K.F."/>
            <person name="Messing J."/>
            <person name="Rokhsar D.S."/>
        </authorList>
    </citation>
    <scope>NUCLEOTIDE SEQUENCE [LARGE SCALE GENOMIC DNA]</scope>
    <source>
        <strain evidence="9">cv. BTx623</strain>
    </source>
</reference>
<evidence type="ECO:0000313" key="9">
    <source>
        <dbReference type="Proteomes" id="UP000000768"/>
    </source>
</evidence>
<dbReference type="PANTHER" id="PTHR46101:SF8">
    <property type="entry name" value="SERINE DECARBOXYLASE 2"/>
    <property type="match status" value="1"/>
</dbReference>
<keyword evidence="4 6" id="KW-0663">Pyridoxal phosphate</keyword>
<dbReference type="PANTHER" id="PTHR46101">
    <property type="match status" value="1"/>
</dbReference>
<evidence type="ECO:0008006" key="10">
    <source>
        <dbReference type="Google" id="ProtNLM"/>
    </source>
</evidence>
<dbReference type="PROSITE" id="PS00392">
    <property type="entry name" value="DDC_GAD_HDC_YDC"/>
    <property type="match status" value="1"/>
</dbReference>
<evidence type="ECO:0000256" key="5">
    <source>
        <dbReference type="ARBA" id="ARBA00023239"/>
    </source>
</evidence>
<dbReference type="GO" id="GO:0016831">
    <property type="term" value="F:carboxy-lyase activity"/>
    <property type="evidence" value="ECO:0007669"/>
    <property type="project" value="UniProtKB-KW"/>
</dbReference>
<dbReference type="InParanoid" id="C5XIQ0"/>
<protein>
    <recommendedName>
        <fullName evidence="10">Serine decarboxylase</fullName>
    </recommendedName>
</protein>
<dbReference type="OMA" id="ADNHCHQ"/>
<evidence type="ECO:0000256" key="4">
    <source>
        <dbReference type="ARBA" id="ARBA00022898"/>
    </source>
</evidence>
<dbReference type="InterPro" id="IPR015422">
    <property type="entry name" value="PyrdxlP-dep_Trfase_small"/>
</dbReference>
<dbReference type="Proteomes" id="UP000000768">
    <property type="component" value="Chromosome 3"/>
</dbReference>
<dbReference type="Gramene" id="EES02108">
    <property type="protein sequence ID" value="EES02108"/>
    <property type="gene ID" value="SORBI_3003G437900"/>
</dbReference>
<keyword evidence="5 7" id="KW-0456">Lyase</keyword>
<dbReference type="eggNOG" id="KOG0629">
    <property type="taxonomic scope" value="Eukaryota"/>
</dbReference>
<dbReference type="InterPro" id="IPR015424">
    <property type="entry name" value="PyrdxlP-dep_Trfase"/>
</dbReference>
<reference evidence="9" key="2">
    <citation type="journal article" date="2018" name="Plant J.">
        <title>The Sorghum bicolor reference genome: improved assembly, gene annotations, a transcriptome atlas, and signatures of genome organization.</title>
        <authorList>
            <person name="McCormick R.F."/>
            <person name="Truong S.K."/>
            <person name="Sreedasyam A."/>
            <person name="Jenkins J."/>
            <person name="Shu S."/>
            <person name="Sims D."/>
            <person name="Kennedy M."/>
            <person name="Amirebrahimi M."/>
            <person name="Weers B.D."/>
            <person name="McKinley B."/>
            <person name="Mattison A."/>
            <person name="Morishige D.T."/>
            <person name="Grimwood J."/>
            <person name="Schmutz J."/>
            <person name="Mullet J.E."/>
        </authorList>
    </citation>
    <scope>NUCLEOTIDE SEQUENCE [LARGE SCALE GENOMIC DNA]</scope>
    <source>
        <strain evidence="9">cv. BTx623</strain>
    </source>
</reference>
<evidence type="ECO:0000256" key="1">
    <source>
        <dbReference type="ARBA" id="ARBA00001933"/>
    </source>
</evidence>
<dbReference type="EMBL" id="CM000762">
    <property type="protein sequence ID" value="EES02108.1"/>
    <property type="molecule type" value="Genomic_DNA"/>
</dbReference>
<sequence>MAPVVVELMTTTARDLQLADDTAAAAHQQARVHQVGEDDEEGIKLAMAAAPAAEAFAVQEPPADEEALAERQAEVARLLAGFRRHLEDRSAHHLGYPYNLDFDFASLAPFLQGLCINNLGDPFVESNYGVHSRPLEVAVLDWFARLWDLGPGDYWGYVTSCGTEGNLHGLLVGREVFPDGVMYASADSHYSVFRAARMYRVRCVKVGTLVSGEMDCDDFEAKLMHNTNSPAIVNVNIGTTVKGAIDDLDKIISTLQKCGFHDRFYIHCDGALAGLIIPFLKQAPRVTFRKPGIGSVSVSGHKFLGCPVPCGVVITRREHAAVLSTDVDYISSRDATITGSRNGHAPLFLWCALNAKGRRGIRDDVHRCLRNARFLARRLRDAGVSAARLNPLSITVVLERPRDEAFVRKWQLSCQGGVAHVVVMPNVGVDKIASFVEDLAAKRRIWYPHGEGLRVGPCVAKDIGQENCLCSGLHNVSDRS</sequence>
<organism evidence="8 9">
    <name type="scientific">Sorghum bicolor</name>
    <name type="common">Sorghum</name>
    <name type="synonym">Sorghum vulgare</name>
    <dbReference type="NCBI Taxonomy" id="4558"/>
    <lineage>
        <taxon>Eukaryota</taxon>
        <taxon>Viridiplantae</taxon>
        <taxon>Streptophyta</taxon>
        <taxon>Embryophyta</taxon>
        <taxon>Tracheophyta</taxon>
        <taxon>Spermatophyta</taxon>
        <taxon>Magnoliopsida</taxon>
        <taxon>Liliopsida</taxon>
        <taxon>Poales</taxon>
        <taxon>Poaceae</taxon>
        <taxon>PACMAD clade</taxon>
        <taxon>Panicoideae</taxon>
        <taxon>Andropogonodae</taxon>
        <taxon>Andropogoneae</taxon>
        <taxon>Sorghinae</taxon>
        <taxon>Sorghum</taxon>
    </lineage>
</organism>
<gene>
    <name evidence="8" type="ORF">SORBI_3003G437900</name>
</gene>
<dbReference type="Gene3D" id="3.40.640.10">
    <property type="entry name" value="Type I PLP-dependent aspartate aminotransferase-like (Major domain)"/>
    <property type="match status" value="1"/>
</dbReference>
<evidence type="ECO:0000256" key="7">
    <source>
        <dbReference type="RuleBase" id="RU000382"/>
    </source>
</evidence>
<keyword evidence="9" id="KW-1185">Reference proteome</keyword>
<evidence type="ECO:0000256" key="6">
    <source>
        <dbReference type="PIRSR" id="PIRSR602129-50"/>
    </source>
</evidence>
<evidence type="ECO:0000313" key="8">
    <source>
        <dbReference type="EMBL" id="EES02108.1"/>
    </source>
</evidence>
<proteinExistence type="inferred from homology"/>
<dbReference type="Pfam" id="PF00282">
    <property type="entry name" value="Pyridoxal_deC"/>
    <property type="match status" value="1"/>
</dbReference>
<dbReference type="InterPro" id="IPR021115">
    <property type="entry name" value="Pyridoxal-P_BS"/>
</dbReference>
<evidence type="ECO:0000256" key="2">
    <source>
        <dbReference type="ARBA" id="ARBA00009533"/>
    </source>
</evidence>
<name>C5XIQ0_SORBI</name>
<comment type="similarity">
    <text evidence="2 7">Belongs to the group II decarboxylase family.</text>
</comment>
<feature type="modified residue" description="N6-(pyridoxal phosphate)lysine" evidence="6">
    <location>
        <position position="302"/>
    </location>
</feature>
<dbReference type="InterPro" id="IPR002129">
    <property type="entry name" value="PyrdxlP-dep_de-COase"/>
</dbReference>
<dbReference type="OrthoDB" id="2161780at2759"/>
<dbReference type="InterPro" id="IPR015421">
    <property type="entry name" value="PyrdxlP-dep_Trfase_major"/>
</dbReference>
<dbReference type="STRING" id="4558.C5XIQ0"/>
<dbReference type="InterPro" id="IPR051151">
    <property type="entry name" value="Group_II_Decarboxylase"/>
</dbReference>
<comment type="cofactor">
    <cofactor evidence="1 6 7">
        <name>pyridoxal 5'-phosphate</name>
        <dbReference type="ChEBI" id="CHEBI:597326"/>
    </cofactor>
</comment>
<evidence type="ECO:0000256" key="3">
    <source>
        <dbReference type="ARBA" id="ARBA00022793"/>
    </source>
</evidence>
<dbReference type="SUPFAM" id="SSF53383">
    <property type="entry name" value="PLP-dependent transferases"/>
    <property type="match status" value="1"/>
</dbReference>
<dbReference type="Gene3D" id="3.90.1150.10">
    <property type="entry name" value="Aspartate Aminotransferase, domain 1"/>
    <property type="match status" value="1"/>
</dbReference>
<dbReference type="AlphaFoldDB" id="C5XIQ0"/>
<dbReference type="GO" id="GO:0030170">
    <property type="term" value="F:pyridoxal phosphate binding"/>
    <property type="evidence" value="ECO:0007669"/>
    <property type="project" value="InterPro"/>
</dbReference>
<dbReference type="KEGG" id="sbi:8077410"/>
<dbReference type="GO" id="GO:0019752">
    <property type="term" value="P:carboxylic acid metabolic process"/>
    <property type="evidence" value="ECO:0007669"/>
    <property type="project" value="InterPro"/>
</dbReference>
<dbReference type="HOGENOM" id="CLU_028929_0_1_1"/>